<feature type="region of interest" description="Disordered" evidence="5">
    <location>
        <begin position="1"/>
        <end position="47"/>
    </location>
</feature>
<dbReference type="InterPro" id="IPR035979">
    <property type="entry name" value="RBD_domain_sf"/>
</dbReference>
<dbReference type="Pfam" id="PF00076">
    <property type="entry name" value="RRM_1"/>
    <property type="match status" value="2"/>
</dbReference>
<keyword evidence="2 3" id="KW-0694">RNA-binding</keyword>
<evidence type="ECO:0000313" key="7">
    <source>
        <dbReference type="EMBL" id="CDG68401.1"/>
    </source>
</evidence>
<dbReference type="InterPro" id="IPR000504">
    <property type="entry name" value="RRM_dom"/>
</dbReference>
<organism evidence="7">
    <name type="scientific">Hydra vulgaris</name>
    <name type="common">Hydra</name>
    <name type="synonym">Hydra attenuata</name>
    <dbReference type="NCBI Taxonomy" id="6087"/>
    <lineage>
        <taxon>Eukaryota</taxon>
        <taxon>Metazoa</taxon>
        <taxon>Cnidaria</taxon>
        <taxon>Hydrozoa</taxon>
        <taxon>Hydroidolina</taxon>
        <taxon>Anthoathecata</taxon>
        <taxon>Aplanulata</taxon>
        <taxon>Hydridae</taxon>
        <taxon>Hydra</taxon>
    </lineage>
</organism>
<dbReference type="FunFam" id="3.30.70.330:FF:000043">
    <property type="entry name" value="paraspeckle component 1 isoform X1"/>
    <property type="match status" value="1"/>
</dbReference>
<sequence>MKMHQGSLNREYKAYDKRDTYKKNENDSMERTVKVEDNGLSSSLQKVSNSYANVDEVDSAGQTGSMQKLDVVRHPQTSNDLSSAVTSSPKVSDTKKESIESSSTAYKGKGEKKFSGRCRLFVANLHNSTTEADLRQLFSPFGEIGEVYVNKEKGFGFIRLDYRHNAEVAKCRLDKTVFKGRVLQVRFATHASAIELHGLDRFASNEYIEQAMSAFGSVERVVVVCNERGYSKGHAIVEFEWKKSAQKVLDRFKDEMFVLGRLPKPIFAKPFLQQDDEEGIHESEVSKFQGYSVEREYTPRFIPPNSFEYIWAKKWKDLYLEEEGKKAKLEQELQDARFNLENEMEAASRQQDAVRIREELLRRQEELRQIEEDLQRRSAVINLRNEHRIPDTSRKREFDSPKNTPLPSREFQQRQIAFNEDIVRQNEFILRQQAEIEMRRKDILRGPSMPSNMIAIRPDIMRPITIPLGNMQVPSRTVMHGLPHGFMPSPAGGIQLAPNIQRPMQTSLMQGVPQHGSNLAPLPQSLERFDHKKLRRF</sequence>
<gene>
    <name evidence="7" type="primary">PSPC1</name>
</gene>
<dbReference type="AlphaFoldDB" id="T2M8M4"/>
<proteinExistence type="evidence at transcript level"/>
<dbReference type="InterPro" id="IPR012975">
    <property type="entry name" value="NOPS"/>
</dbReference>
<dbReference type="PANTHER" id="PTHR23189">
    <property type="entry name" value="RNA RECOGNITION MOTIF-CONTAINING"/>
    <property type="match status" value="1"/>
</dbReference>
<keyword evidence="4" id="KW-0175">Coiled coil</keyword>
<feature type="region of interest" description="Disordered" evidence="5">
    <location>
        <begin position="385"/>
        <end position="407"/>
    </location>
</feature>
<evidence type="ECO:0000256" key="4">
    <source>
        <dbReference type="SAM" id="Coils"/>
    </source>
</evidence>
<dbReference type="SMART" id="SM00360">
    <property type="entry name" value="RRM"/>
    <property type="match status" value="2"/>
</dbReference>
<protein>
    <submittedName>
        <fullName evidence="7">Paraspeckle component 1</fullName>
    </submittedName>
</protein>
<dbReference type="OrthoDB" id="10067824at2759"/>
<dbReference type="Gene3D" id="3.30.70.330">
    <property type="match status" value="2"/>
</dbReference>
<dbReference type="Gene3D" id="6.10.250.1170">
    <property type="match status" value="1"/>
</dbReference>
<evidence type="ECO:0000259" key="6">
    <source>
        <dbReference type="PROSITE" id="PS50102"/>
    </source>
</evidence>
<feature type="coiled-coil region" evidence="4">
    <location>
        <begin position="312"/>
        <end position="377"/>
    </location>
</feature>
<accession>T2M8M4</accession>
<evidence type="ECO:0000256" key="5">
    <source>
        <dbReference type="SAM" id="MobiDB-lite"/>
    </source>
</evidence>
<name>T2M8M4_HYDVU</name>
<evidence type="ECO:0000256" key="3">
    <source>
        <dbReference type="PROSITE-ProRule" id="PRU00176"/>
    </source>
</evidence>
<feature type="region of interest" description="Disordered" evidence="5">
    <location>
        <begin position="75"/>
        <end position="110"/>
    </location>
</feature>
<feature type="domain" description="RRM" evidence="6">
    <location>
        <begin position="118"/>
        <end position="190"/>
    </location>
</feature>
<dbReference type="GO" id="GO:0003723">
    <property type="term" value="F:RNA binding"/>
    <property type="evidence" value="ECO:0007669"/>
    <property type="project" value="UniProtKB-UniRule"/>
</dbReference>
<evidence type="ECO:0000256" key="2">
    <source>
        <dbReference type="ARBA" id="ARBA00022884"/>
    </source>
</evidence>
<reference evidence="7" key="1">
    <citation type="journal article" date="2013" name="Genome Biol. Evol.">
        <title>Punctuated emergences of genetic and phenotypic innovations in eumetazoan, bilaterian, euteleostome, and hominidae ancestors.</title>
        <authorList>
            <person name="Wenger Y."/>
            <person name="Galliot B."/>
        </authorList>
    </citation>
    <scope>NUCLEOTIDE SEQUENCE</scope>
    <source>
        <tissue evidence="7">Whole animals</tissue>
    </source>
</reference>
<dbReference type="Pfam" id="PF08075">
    <property type="entry name" value="NOPS"/>
    <property type="match status" value="1"/>
</dbReference>
<dbReference type="EMBL" id="HAAD01002169">
    <property type="protein sequence ID" value="CDG68401.1"/>
    <property type="molecule type" value="mRNA"/>
</dbReference>
<feature type="compositionally biased region" description="Basic and acidic residues" evidence="5">
    <location>
        <begin position="385"/>
        <end position="400"/>
    </location>
</feature>
<dbReference type="InterPro" id="IPR012677">
    <property type="entry name" value="Nucleotide-bd_a/b_plait_sf"/>
</dbReference>
<dbReference type="PROSITE" id="PS50102">
    <property type="entry name" value="RRM"/>
    <property type="match status" value="2"/>
</dbReference>
<dbReference type="KEGG" id="hmg:100201833"/>
<feature type="compositionally biased region" description="Polar residues" evidence="5">
    <location>
        <begin position="75"/>
        <end position="91"/>
    </location>
</feature>
<dbReference type="GeneID" id="100201833"/>
<evidence type="ECO:0000256" key="1">
    <source>
        <dbReference type="ARBA" id="ARBA00022737"/>
    </source>
</evidence>
<feature type="domain" description="RRM" evidence="6">
    <location>
        <begin position="192"/>
        <end position="270"/>
    </location>
</feature>
<keyword evidence="1" id="KW-0677">Repeat</keyword>
<feature type="compositionally biased region" description="Basic and acidic residues" evidence="5">
    <location>
        <begin position="10"/>
        <end position="37"/>
    </location>
</feature>
<dbReference type="SUPFAM" id="SSF54928">
    <property type="entry name" value="RNA-binding domain, RBD"/>
    <property type="match status" value="2"/>
</dbReference>